<comment type="caution">
    <text evidence="2">The sequence shown here is derived from an EMBL/GenBank/DDBJ whole genome shotgun (WGS) entry which is preliminary data.</text>
</comment>
<reference evidence="2 3" key="1">
    <citation type="journal article" date="2019" name="Sci. Rep.">
        <title>Orb-weaving spider Araneus ventricosus genome elucidates the spidroin gene catalogue.</title>
        <authorList>
            <person name="Kono N."/>
            <person name="Nakamura H."/>
            <person name="Ohtoshi R."/>
            <person name="Moran D.A.P."/>
            <person name="Shinohara A."/>
            <person name="Yoshida Y."/>
            <person name="Fujiwara M."/>
            <person name="Mori M."/>
            <person name="Tomita M."/>
            <person name="Arakawa K."/>
        </authorList>
    </citation>
    <scope>NUCLEOTIDE SEQUENCE [LARGE SCALE GENOMIC DNA]</scope>
</reference>
<evidence type="ECO:0000313" key="3">
    <source>
        <dbReference type="Proteomes" id="UP000499080"/>
    </source>
</evidence>
<evidence type="ECO:0000256" key="1">
    <source>
        <dbReference type="SAM" id="MobiDB-lite"/>
    </source>
</evidence>
<dbReference type="Proteomes" id="UP000499080">
    <property type="component" value="Unassembled WGS sequence"/>
</dbReference>
<accession>A0A4Y2WHD6</accession>
<feature type="compositionally biased region" description="Basic residues" evidence="1">
    <location>
        <begin position="88"/>
        <end position="108"/>
    </location>
</feature>
<protein>
    <submittedName>
        <fullName evidence="2">Uncharacterized protein</fullName>
    </submittedName>
</protein>
<evidence type="ECO:0000313" key="2">
    <source>
        <dbReference type="EMBL" id="GBO36016.1"/>
    </source>
</evidence>
<name>A0A4Y2WHD6_ARAVE</name>
<organism evidence="2 3">
    <name type="scientific">Araneus ventricosus</name>
    <name type="common">Orbweaver spider</name>
    <name type="synonym">Epeira ventricosa</name>
    <dbReference type="NCBI Taxonomy" id="182803"/>
    <lineage>
        <taxon>Eukaryota</taxon>
        <taxon>Metazoa</taxon>
        <taxon>Ecdysozoa</taxon>
        <taxon>Arthropoda</taxon>
        <taxon>Chelicerata</taxon>
        <taxon>Arachnida</taxon>
        <taxon>Araneae</taxon>
        <taxon>Araneomorphae</taxon>
        <taxon>Entelegynae</taxon>
        <taxon>Araneoidea</taxon>
        <taxon>Araneidae</taxon>
        <taxon>Araneus</taxon>
    </lineage>
</organism>
<sequence length="140" mass="15299">MVVKSITDSGKSEVVLLCMVKSTSAVNIKSISTVTPSYQKIFEKALSLELSFKRKARGANGSFAEWSENQGSLRTVKRLLLSRKKAKALLRKTAKPKGKGRKKKKPVAGKKNLLVLKKVAKPKSPKKAKATKPKAPKPKS</sequence>
<gene>
    <name evidence="2" type="ORF">AVEN_259195_1</name>
</gene>
<feature type="compositionally biased region" description="Basic residues" evidence="1">
    <location>
        <begin position="118"/>
        <end position="140"/>
    </location>
</feature>
<dbReference type="EMBL" id="BGPR01060067">
    <property type="protein sequence ID" value="GBO36016.1"/>
    <property type="molecule type" value="Genomic_DNA"/>
</dbReference>
<feature type="region of interest" description="Disordered" evidence="1">
    <location>
        <begin position="88"/>
        <end position="140"/>
    </location>
</feature>
<proteinExistence type="predicted"/>
<dbReference type="AlphaFoldDB" id="A0A4Y2WHD6"/>
<keyword evidence="3" id="KW-1185">Reference proteome</keyword>